<name>A0AAV2CQF8_9ROSI</name>
<dbReference type="GO" id="GO:0005344">
    <property type="term" value="F:oxygen carrier activity"/>
    <property type="evidence" value="ECO:0007669"/>
    <property type="project" value="UniProtKB-KW"/>
</dbReference>
<dbReference type="GO" id="GO:0020037">
    <property type="term" value="F:heme binding"/>
    <property type="evidence" value="ECO:0007669"/>
    <property type="project" value="InterPro"/>
</dbReference>
<comment type="subcellular location">
    <subcellularLocation>
        <location evidence="2">Cytoplasm</location>
    </subcellularLocation>
    <subcellularLocation>
        <location evidence="1">Nucleus</location>
    </subcellularLocation>
</comment>
<evidence type="ECO:0000256" key="5">
    <source>
        <dbReference type="ARBA" id="ARBA00022490"/>
    </source>
</evidence>
<evidence type="ECO:0000256" key="10">
    <source>
        <dbReference type="ARBA" id="ARBA00023231"/>
    </source>
</evidence>
<dbReference type="PROSITE" id="PS00208">
    <property type="entry name" value="PLANT_GLOBIN"/>
    <property type="match status" value="1"/>
</dbReference>
<dbReference type="InterPro" id="IPR012292">
    <property type="entry name" value="Globin/Proto"/>
</dbReference>
<evidence type="ECO:0000256" key="9">
    <source>
        <dbReference type="ARBA" id="ARBA00023004"/>
    </source>
</evidence>
<evidence type="ECO:0000313" key="15">
    <source>
        <dbReference type="Proteomes" id="UP001497516"/>
    </source>
</evidence>
<dbReference type="PANTHER" id="PTHR22924:SF92">
    <property type="entry name" value="NON-SYMBIOTIC HEMOGLOBIN 2"/>
    <property type="match status" value="1"/>
</dbReference>
<dbReference type="Gene3D" id="1.10.490.10">
    <property type="entry name" value="Globins"/>
    <property type="match status" value="1"/>
</dbReference>
<evidence type="ECO:0000256" key="1">
    <source>
        <dbReference type="ARBA" id="ARBA00004123"/>
    </source>
</evidence>
<evidence type="ECO:0000256" key="3">
    <source>
        <dbReference type="ARBA" id="ARBA00007609"/>
    </source>
</evidence>
<keyword evidence="5" id="KW-0963">Cytoplasm</keyword>
<keyword evidence="6 12" id="KW-0349">Heme</keyword>
<comment type="similarity">
    <text evidence="3 12">Belongs to the plant globin family.</text>
</comment>
<feature type="domain" description="Globin" evidence="13">
    <location>
        <begin position="7"/>
        <end position="157"/>
    </location>
</feature>
<keyword evidence="4" id="KW-0813">Transport</keyword>
<sequence length="157" mass="17914">MAGFPAERQEDQALAMKESWEVVAKDIPRYSFLFFTTVLEIAPAAKQMFPFLRDSEVTPQNNPKLKAHAVKVFKMTCESAVRVWEKGEVVVKDMTLKYLGSLHRKNGVTDPHFQVLREALLRTLKEAIGDEKWSQELEAAWGEAYDQLAAAIRVEMK</sequence>
<evidence type="ECO:0000259" key="13">
    <source>
        <dbReference type="PROSITE" id="PS01033"/>
    </source>
</evidence>
<dbReference type="PROSITE" id="PS01033">
    <property type="entry name" value="GLOBIN"/>
    <property type="match status" value="1"/>
</dbReference>
<dbReference type="InterPro" id="IPR001032">
    <property type="entry name" value="Leghaemoglobin-like"/>
</dbReference>
<dbReference type="GO" id="GO:0019825">
    <property type="term" value="F:oxygen binding"/>
    <property type="evidence" value="ECO:0007669"/>
    <property type="project" value="InterPro"/>
</dbReference>
<dbReference type="PRINTS" id="PR00188">
    <property type="entry name" value="PLANTGLOBIN"/>
</dbReference>
<dbReference type="PANTHER" id="PTHR22924">
    <property type="entry name" value="LEGHEMOGLOBIN-RELATED"/>
    <property type="match status" value="1"/>
</dbReference>
<evidence type="ECO:0000256" key="12">
    <source>
        <dbReference type="RuleBase" id="RU000625"/>
    </source>
</evidence>
<proteinExistence type="inferred from homology"/>
<dbReference type="GO" id="GO:0005737">
    <property type="term" value="C:cytoplasm"/>
    <property type="evidence" value="ECO:0007669"/>
    <property type="project" value="UniProtKB-SubCell"/>
</dbReference>
<dbReference type="SUPFAM" id="SSF46458">
    <property type="entry name" value="Globin-like"/>
    <property type="match status" value="1"/>
</dbReference>
<keyword evidence="11" id="KW-0539">Nucleus</keyword>
<dbReference type="GO" id="GO:0005634">
    <property type="term" value="C:nucleus"/>
    <property type="evidence" value="ECO:0007669"/>
    <property type="project" value="UniProtKB-SubCell"/>
</dbReference>
<keyword evidence="7" id="KW-0561">Oxygen transport</keyword>
<dbReference type="InterPro" id="IPR000971">
    <property type="entry name" value="Globin"/>
</dbReference>
<accession>A0AAV2CQF8</accession>
<keyword evidence="9 12" id="KW-0408">Iron</keyword>
<dbReference type="Pfam" id="PF00042">
    <property type="entry name" value="Globin"/>
    <property type="match status" value="1"/>
</dbReference>
<reference evidence="14 15" key="1">
    <citation type="submission" date="2024-04" db="EMBL/GenBank/DDBJ databases">
        <authorList>
            <person name="Fracassetti M."/>
        </authorList>
    </citation>
    <scope>NUCLEOTIDE SEQUENCE [LARGE SCALE GENOMIC DNA]</scope>
</reference>
<evidence type="ECO:0000256" key="11">
    <source>
        <dbReference type="ARBA" id="ARBA00023242"/>
    </source>
</evidence>
<evidence type="ECO:0000256" key="2">
    <source>
        <dbReference type="ARBA" id="ARBA00004496"/>
    </source>
</evidence>
<dbReference type="InterPro" id="IPR019824">
    <property type="entry name" value="Leghaemoglobin_Fe_BS"/>
</dbReference>
<organism evidence="14 15">
    <name type="scientific">Linum trigynum</name>
    <dbReference type="NCBI Taxonomy" id="586398"/>
    <lineage>
        <taxon>Eukaryota</taxon>
        <taxon>Viridiplantae</taxon>
        <taxon>Streptophyta</taxon>
        <taxon>Embryophyta</taxon>
        <taxon>Tracheophyta</taxon>
        <taxon>Spermatophyta</taxon>
        <taxon>Magnoliopsida</taxon>
        <taxon>eudicotyledons</taxon>
        <taxon>Gunneridae</taxon>
        <taxon>Pentapetalae</taxon>
        <taxon>rosids</taxon>
        <taxon>fabids</taxon>
        <taxon>Malpighiales</taxon>
        <taxon>Linaceae</taxon>
        <taxon>Linum</taxon>
    </lineage>
</organism>
<evidence type="ECO:0000256" key="6">
    <source>
        <dbReference type="ARBA" id="ARBA00022617"/>
    </source>
</evidence>
<dbReference type="CDD" id="cd08923">
    <property type="entry name" value="class1-2_nsHbs_Lbs"/>
    <property type="match status" value="1"/>
</dbReference>
<protein>
    <recommendedName>
        <fullName evidence="13">Globin domain-containing protein</fullName>
    </recommendedName>
</protein>
<dbReference type="GO" id="GO:0046872">
    <property type="term" value="F:metal ion binding"/>
    <property type="evidence" value="ECO:0007669"/>
    <property type="project" value="UniProtKB-KW"/>
</dbReference>
<dbReference type="InterPro" id="IPR009050">
    <property type="entry name" value="Globin-like_sf"/>
</dbReference>
<gene>
    <name evidence="14" type="ORF">LTRI10_LOCUS6179</name>
</gene>
<dbReference type="AlphaFoldDB" id="A0AAV2CQF8"/>
<dbReference type="Proteomes" id="UP001497516">
    <property type="component" value="Chromosome 10"/>
</dbReference>
<evidence type="ECO:0000313" key="14">
    <source>
        <dbReference type="EMBL" id="CAL1358638.1"/>
    </source>
</evidence>
<dbReference type="EMBL" id="OZ034814">
    <property type="protein sequence ID" value="CAL1358638.1"/>
    <property type="molecule type" value="Genomic_DNA"/>
</dbReference>
<keyword evidence="15" id="KW-1185">Reference proteome</keyword>
<keyword evidence="10" id="KW-0535">Nitrogen fixation</keyword>
<evidence type="ECO:0000256" key="8">
    <source>
        <dbReference type="ARBA" id="ARBA00022723"/>
    </source>
</evidence>
<evidence type="ECO:0000256" key="7">
    <source>
        <dbReference type="ARBA" id="ARBA00022621"/>
    </source>
</evidence>
<evidence type="ECO:0000256" key="4">
    <source>
        <dbReference type="ARBA" id="ARBA00022448"/>
    </source>
</evidence>
<keyword evidence="8 12" id="KW-0479">Metal-binding</keyword>